<evidence type="ECO:0000313" key="2">
    <source>
        <dbReference type="Proteomes" id="UP001180845"/>
    </source>
</evidence>
<dbReference type="AlphaFoldDB" id="A0AAE4CLE8"/>
<name>A0AAE4CLE8_9ACTN</name>
<dbReference type="EMBL" id="JAVDXW010000001">
    <property type="protein sequence ID" value="MDR7299832.1"/>
    <property type="molecule type" value="Genomic_DNA"/>
</dbReference>
<proteinExistence type="predicted"/>
<dbReference type="Proteomes" id="UP001180845">
    <property type="component" value="Unassembled WGS sequence"/>
</dbReference>
<organism evidence="1 2">
    <name type="scientific">Haloactinomyces albus</name>
    <dbReference type="NCBI Taxonomy" id="1352928"/>
    <lineage>
        <taxon>Bacteria</taxon>
        <taxon>Bacillati</taxon>
        <taxon>Actinomycetota</taxon>
        <taxon>Actinomycetes</taxon>
        <taxon>Actinopolysporales</taxon>
        <taxon>Actinopolysporaceae</taxon>
        <taxon>Haloactinomyces</taxon>
    </lineage>
</organism>
<sequence length="208" mass="23320">MTNALPLTQLRDAVDRTVAAGAARVTLHLDFAQNRAKFDAAVPRRRGILPVLARAIVRRLPKGLDAEGFLDLAGRRAMFDEGRIALLQLEDRVWTGRPGRTLDSLGAEAPPRFVTPLWLFDTLNDVTALEDHGIDDDPTRPWRHITARTTAQDNDDTIEVWLDGTHIRRIRLGRDTTTMTLEEFGIDVDELDWTRLPSYQANAGTSET</sequence>
<keyword evidence="2" id="KW-1185">Reference proteome</keyword>
<evidence type="ECO:0000313" key="1">
    <source>
        <dbReference type="EMBL" id="MDR7299832.1"/>
    </source>
</evidence>
<protein>
    <submittedName>
        <fullName evidence="1">Uncharacterized protein</fullName>
    </submittedName>
</protein>
<accession>A0AAE4CLE8</accession>
<dbReference type="RefSeq" id="WP_310267582.1">
    <property type="nucleotide sequence ID" value="NZ_JAVDXW010000001.1"/>
</dbReference>
<comment type="caution">
    <text evidence="1">The sequence shown here is derived from an EMBL/GenBank/DDBJ whole genome shotgun (WGS) entry which is preliminary data.</text>
</comment>
<gene>
    <name evidence="1" type="ORF">JOF55_000013</name>
</gene>
<reference evidence="1" key="1">
    <citation type="submission" date="2023-07" db="EMBL/GenBank/DDBJ databases">
        <title>Sequencing the genomes of 1000 actinobacteria strains.</title>
        <authorList>
            <person name="Klenk H.-P."/>
        </authorList>
    </citation>
    <scope>NUCLEOTIDE SEQUENCE</scope>
    <source>
        <strain evidence="1">DSM 45977</strain>
    </source>
</reference>